<evidence type="ECO:0000256" key="1">
    <source>
        <dbReference type="SAM" id="MobiDB-lite"/>
    </source>
</evidence>
<feature type="region of interest" description="Disordered" evidence="1">
    <location>
        <begin position="50"/>
        <end position="78"/>
    </location>
</feature>
<sequence length="78" mass="7890">MVPMASPTAGSVARTVSADFWESMSGPNWYLRFVFSGVGEAGMATSVASRLSGTGPGVRTPGGAALRGLDGCAPDQPE</sequence>
<reference evidence="2 3" key="1">
    <citation type="journal article" date="2019" name="Int. J. Syst. Evol. Microbiol.">
        <title>The Global Catalogue of Microorganisms (GCM) 10K type strain sequencing project: providing services to taxonomists for standard genome sequencing and annotation.</title>
        <authorList>
            <consortium name="The Broad Institute Genomics Platform"/>
            <consortium name="The Broad Institute Genome Sequencing Center for Infectious Disease"/>
            <person name="Wu L."/>
            <person name="Ma J."/>
        </authorList>
    </citation>
    <scope>NUCLEOTIDE SEQUENCE [LARGE SCALE GENOMIC DNA]</scope>
    <source>
        <strain evidence="2 3">JCM 13244</strain>
    </source>
</reference>
<evidence type="ECO:0000313" key="3">
    <source>
        <dbReference type="Proteomes" id="UP001499947"/>
    </source>
</evidence>
<accession>A0ABN2HU43</accession>
<comment type="caution">
    <text evidence="2">The sequence shown here is derived from an EMBL/GenBank/DDBJ whole genome shotgun (WGS) entry which is preliminary data.</text>
</comment>
<gene>
    <name evidence="2" type="ORF">GCM10009680_36550</name>
</gene>
<name>A0ABN2HU43_9ACTN</name>
<proteinExistence type="predicted"/>
<organism evidence="2 3">
    <name type="scientific">Streptomyces yatensis</name>
    <dbReference type="NCBI Taxonomy" id="155177"/>
    <lineage>
        <taxon>Bacteria</taxon>
        <taxon>Bacillati</taxon>
        <taxon>Actinomycetota</taxon>
        <taxon>Actinomycetes</taxon>
        <taxon>Kitasatosporales</taxon>
        <taxon>Streptomycetaceae</taxon>
        <taxon>Streptomyces</taxon>
        <taxon>Streptomyces violaceusniger group</taxon>
    </lineage>
</organism>
<dbReference type="EMBL" id="BAAALR010000045">
    <property type="protein sequence ID" value="GAA1693610.1"/>
    <property type="molecule type" value="Genomic_DNA"/>
</dbReference>
<evidence type="ECO:0000313" key="2">
    <source>
        <dbReference type="EMBL" id="GAA1693610.1"/>
    </source>
</evidence>
<keyword evidence="3" id="KW-1185">Reference proteome</keyword>
<protein>
    <submittedName>
        <fullName evidence="2">Uncharacterized protein</fullName>
    </submittedName>
</protein>
<dbReference type="Proteomes" id="UP001499947">
    <property type="component" value="Unassembled WGS sequence"/>
</dbReference>